<dbReference type="AlphaFoldDB" id="A0A412GYC4"/>
<dbReference type="GO" id="GO:0033389">
    <property type="term" value="P:putrescine biosynthetic process from arginine, via agmatine"/>
    <property type="evidence" value="ECO:0007669"/>
    <property type="project" value="TreeGrafter"/>
</dbReference>
<dbReference type="GeneID" id="79858828"/>
<accession>A0A412GYC4</accession>
<evidence type="ECO:0000313" key="2">
    <source>
        <dbReference type="Proteomes" id="UP000285864"/>
    </source>
</evidence>
<dbReference type="Gene3D" id="3.40.800.10">
    <property type="entry name" value="Ureohydrolase domain"/>
    <property type="match status" value="1"/>
</dbReference>
<dbReference type="InterPro" id="IPR023696">
    <property type="entry name" value="Ureohydrolase_dom_sf"/>
</dbReference>
<keyword evidence="2" id="KW-1185">Reference proteome</keyword>
<reference evidence="1 2" key="1">
    <citation type="submission" date="2018-08" db="EMBL/GenBank/DDBJ databases">
        <title>A genome reference for cultivated species of the human gut microbiota.</title>
        <authorList>
            <person name="Zou Y."/>
            <person name="Xue W."/>
            <person name="Luo G."/>
        </authorList>
    </citation>
    <scope>NUCLEOTIDE SEQUENCE [LARGE SCALE GENOMIC DNA]</scope>
    <source>
        <strain evidence="1 2">AF24-2</strain>
    </source>
</reference>
<dbReference type="SUPFAM" id="SSF52768">
    <property type="entry name" value="Arginase/deacetylase"/>
    <property type="match status" value="1"/>
</dbReference>
<gene>
    <name evidence="1" type="ORF">DWY20_01220</name>
</gene>
<dbReference type="GO" id="GO:0008783">
    <property type="term" value="F:agmatinase activity"/>
    <property type="evidence" value="ECO:0007669"/>
    <property type="project" value="TreeGrafter"/>
</dbReference>
<comment type="caution">
    <text evidence="1">The sequence shown here is derived from an EMBL/GenBank/DDBJ whole genome shotgun (WGS) entry which is preliminary data.</text>
</comment>
<dbReference type="PANTHER" id="PTHR11358:SF41">
    <property type="entry name" value="ARGINASE"/>
    <property type="match status" value="1"/>
</dbReference>
<name>A0A412GYC4_9BACT</name>
<dbReference type="PANTHER" id="PTHR11358">
    <property type="entry name" value="ARGINASE/AGMATINASE"/>
    <property type="match status" value="1"/>
</dbReference>
<evidence type="ECO:0000313" key="1">
    <source>
        <dbReference type="EMBL" id="RGR99957.1"/>
    </source>
</evidence>
<dbReference type="Pfam" id="PF00491">
    <property type="entry name" value="Arginase"/>
    <property type="match status" value="1"/>
</dbReference>
<dbReference type="InterPro" id="IPR006035">
    <property type="entry name" value="Ureohydrolase"/>
</dbReference>
<protein>
    <submittedName>
        <fullName evidence="1">Arginase family protein</fullName>
    </submittedName>
</protein>
<dbReference type="RefSeq" id="WP_118482804.1">
    <property type="nucleotide sequence ID" value="NZ_CAUBDS010000042.1"/>
</dbReference>
<sequence length="254" mass="29152">MNKPVVIMNFTGVYDYEPFSHNKKFTWLDCTHLQGVECYCDKEGAHALKRVIANYPADGIHFIDSGNYHYLTKFWTDKIQQPFSLIVFDHHPDMQPPLFEEMISCGSWVEDTIESNPYLRKVIIIGASENLIKHVSPKYRQTVEFYSEQSLQHEASWKQFSNETIDTPVYISVDKDVLNPQSAVTNWDQGSLTLNELEHLLSIILKHEKIIGIDICGECSSTLNIFEAEKGTQLDNTANQELLNLFLNCQTSNL</sequence>
<dbReference type="EMBL" id="QRUU01000003">
    <property type="protein sequence ID" value="RGR99957.1"/>
    <property type="molecule type" value="Genomic_DNA"/>
</dbReference>
<organism evidence="1 2">
    <name type="scientific">Phocaeicola coprocola</name>
    <dbReference type="NCBI Taxonomy" id="310298"/>
    <lineage>
        <taxon>Bacteria</taxon>
        <taxon>Pseudomonadati</taxon>
        <taxon>Bacteroidota</taxon>
        <taxon>Bacteroidia</taxon>
        <taxon>Bacteroidales</taxon>
        <taxon>Bacteroidaceae</taxon>
        <taxon>Phocaeicola</taxon>
    </lineage>
</organism>
<dbReference type="GO" id="GO:0046872">
    <property type="term" value="F:metal ion binding"/>
    <property type="evidence" value="ECO:0007669"/>
    <property type="project" value="InterPro"/>
</dbReference>
<dbReference type="Proteomes" id="UP000285864">
    <property type="component" value="Unassembled WGS sequence"/>
</dbReference>
<proteinExistence type="predicted"/>